<dbReference type="Pfam" id="PF01841">
    <property type="entry name" value="Transglut_core"/>
    <property type="match status" value="1"/>
</dbReference>
<proteinExistence type="predicted"/>
<gene>
    <name evidence="2" type="ORF">P7122_00340</name>
</gene>
<evidence type="ECO:0000313" key="2">
    <source>
        <dbReference type="EMBL" id="MDG4714304.1"/>
    </source>
</evidence>
<evidence type="ECO:0000259" key="1">
    <source>
        <dbReference type="Pfam" id="PF01841"/>
    </source>
</evidence>
<evidence type="ECO:0000313" key="3">
    <source>
        <dbReference type="Proteomes" id="UP001529085"/>
    </source>
</evidence>
<dbReference type="EMBL" id="JARSBN010000001">
    <property type="protein sequence ID" value="MDG4714304.1"/>
    <property type="molecule type" value="Genomic_DNA"/>
</dbReference>
<dbReference type="SUPFAM" id="SSF54001">
    <property type="entry name" value="Cysteine proteinases"/>
    <property type="match status" value="1"/>
</dbReference>
<keyword evidence="3" id="KW-1185">Reference proteome</keyword>
<comment type="caution">
    <text evidence="2">The sequence shown here is derived from an EMBL/GenBank/DDBJ whole genome shotgun (WGS) entry which is preliminary data.</text>
</comment>
<sequence>MTLKKITWALRRHPLLYYTRFWLLSKNSTINRLDKDCYNRENSKTVVPEFFYEINKKIFEHYKPEKDVDKAVLIALWLRKHIKGGRGLSLASDEALKAMINGDGGVCSDMSQIFNNFCVINDIKVREWGITIVPFNKKYGGHATNEIFSKELGKWVIIDVSKSILFYYEDNNEPLSLFQVFTSNGSHRYSSFYKEIEDNTQILNYYYNKRATPFLISSYRNSLYDKYLKKNNSKYPVFFVHFYIYLIGKSYKYKFPLRDYRKMFRFSFS</sequence>
<organism evidence="2 3">
    <name type="scientific">Winogradskyella marincola</name>
    <dbReference type="NCBI Taxonomy" id="3037795"/>
    <lineage>
        <taxon>Bacteria</taxon>
        <taxon>Pseudomonadati</taxon>
        <taxon>Bacteroidota</taxon>
        <taxon>Flavobacteriia</taxon>
        <taxon>Flavobacteriales</taxon>
        <taxon>Flavobacteriaceae</taxon>
        <taxon>Winogradskyella</taxon>
    </lineage>
</organism>
<dbReference type="Proteomes" id="UP001529085">
    <property type="component" value="Unassembled WGS sequence"/>
</dbReference>
<reference evidence="2 3" key="1">
    <citation type="submission" date="2023-03" db="EMBL/GenBank/DDBJ databases">
        <title>Strain YYF002 represents a novel species in the genus Winogradskyella isolated from seawater.</title>
        <authorList>
            <person name="Fu Z.-Y."/>
        </authorList>
    </citation>
    <scope>NUCLEOTIDE SEQUENCE [LARGE SCALE GENOMIC DNA]</scope>
    <source>
        <strain evidence="2 3">YYF002</strain>
    </source>
</reference>
<name>A0ABT6FWY6_9FLAO</name>
<dbReference type="InterPro" id="IPR038765">
    <property type="entry name" value="Papain-like_cys_pep_sf"/>
</dbReference>
<protein>
    <recommendedName>
        <fullName evidence="1">Transglutaminase-like domain-containing protein</fullName>
    </recommendedName>
</protein>
<dbReference type="InterPro" id="IPR002931">
    <property type="entry name" value="Transglutaminase-like"/>
</dbReference>
<dbReference type="RefSeq" id="WP_278003796.1">
    <property type="nucleotide sequence ID" value="NZ_JARSBN010000001.1"/>
</dbReference>
<feature type="domain" description="Transglutaminase-like" evidence="1">
    <location>
        <begin position="64"/>
        <end position="159"/>
    </location>
</feature>
<accession>A0ABT6FWY6</accession>
<dbReference type="Gene3D" id="3.10.620.30">
    <property type="match status" value="1"/>
</dbReference>